<protein>
    <recommendedName>
        <fullName evidence="1">HNH nuclease domain-containing protein</fullName>
    </recommendedName>
</protein>
<dbReference type="GO" id="GO:0004519">
    <property type="term" value="F:endonuclease activity"/>
    <property type="evidence" value="ECO:0007669"/>
    <property type="project" value="InterPro"/>
</dbReference>
<dbReference type="Proteomes" id="UP000320055">
    <property type="component" value="Unassembled WGS sequence"/>
</dbReference>
<dbReference type="Pfam" id="PF08388">
    <property type="entry name" value="GIIM"/>
    <property type="match status" value="1"/>
</dbReference>
<dbReference type="CDD" id="cd00085">
    <property type="entry name" value="HNHc"/>
    <property type="match status" value="1"/>
</dbReference>
<dbReference type="AlphaFoldDB" id="A0A563VM52"/>
<dbReference type="SMART" id="SM00507">
    <property type="entry name" value="HNHc"/>
    <property type="match status" value="1"/>
</dbReference>
<dbReference type="Gene3D" id="1.10.30.50">
    <property type="match status" value="1"/>
</dbReference>
<name>A0A563VM52_9CYAN</name>
<feature type="domain" description="HNH nuclease" evidence="1">
    <location>
        <begin position="158"/>
        <end position="210"/>
    </location>
</feature>
<dbReference type="Pfam" id="PF01844">
    <property type="entry name" value="HNH"/>
    <property type="match status" value="1"/>
</dbReference>
<proteinExistence type="predicted"/>
<accession>A0A563VM52</accession>
<keyword evidence="3" id="KW-1185">Reference proteome</keyword>
<organism evidence="2 3">
    <name type="scientific">Hyella patelloides LEGE 07179</name>
    <dbReference type="NCBI Taxonomy" id="945734"/>
    <lineage>
        <taxon>Bacteria</taxon>
        <taxon>Bacillati</taxon>
        <taxon>Cyanobacteriota</taxon>
        <taxon>Cyanophyceae</taxon>
        <taxon>Pleurocapsales</taxon>
        <taxon>Hyellaceae</taxon>
        <taxon>Hyella</taxon>
    </lineage>
</organism>
<dbReference type="InterPro" id="IPR003615">
    <property type="entry name" value="HNH_nuc"/>
</dbReference>
<reference evidence="2 3" key="1">
    <citation type="submission" date="2019-01" db="EMBL/GenBank/DDBJ databases">
        <authorList>
            <person name="Brito A."/>
        </authorList>
    </citation>
    <scope>NUCLEOTIDE SEQUENCE [LARGE SCALE GENOMIC DNA]</scope>
    <source>
        <strain evidence="2">1</strain>
    </source>
</reference>
<dbReference type="InterPro" id="IPR013597">
    <property type="entry name" value="Mat_intron_G2"/>
</dbReference>
<evidence type="ECO:0000313" key="3">
    <source>
        <dbReference type="Proteomes" id="UP000320055"/>
    </source>
</evidence>
<dbReference type="RefSeq" id="WP_144870506.1">
    <property type="nucleotide sequence ID" value="NZ_LR213903.1"/>
</dbReference>
<dbReference type="OrthoDB" id="468044at2"/>
<sequence>MTIPGKKILGFKTLIKPSDENIKRHYDKISQIIKRYNSATQSVLITKLNPIIRGWSNYYKTVVSKRTFTNLDRLIYLRTRIWADRRHPNKNKTWVSHKYWKSIGLDNWVFGNEDYTLIKHSKTAITRHTKIKGTKSPFDGDTKYWSSRMGKHPEMKATVAKLLKKQKGKCNICRLTFQEEELMEIDHITPKYTGGNIKDNLQLLHRHCHDIKTREDLKAIKAYKSYKEWQKTIKKFNQINWQWIDDIPTLVNRYSLRAFEERSRVR</sequence>
<evidence type="ECO:0000259" key="1">
    <source>
        <dbReference type="SMART" id="SM00507"/>
    </source>
</evidence>
<evidence type="ECO:0000313" key="2">
    <source>
        <dbReference type="EMBL" id="VEP12530.1"/>
    </source>
</evidence>
<dbReference type="GO" id="GO:0008270">
    <property type="term" value="F:zinc ion binding"/>
    <property type="evidence" value="ECO:0007669"/>
    <property type="project" value="InterPro"/>
</dbReference>
<dbReference type="GO" id="GO:0003676">
    <property type="term" value="F:nucleic acid binding"/>
    <property type="evidence" value="ECO:0007669"/>
    <property type="project" value="InterPro"/>
</dbReference>
<dbReference type="InterPro" id="IPR002711">
    <property type="entry name" value="HNH"/>
</dbReference>
<dbReference type="EMBL" id="CAACVJ010000060">
    <property type="protein sequence ID" value="VEP12530.1"/>
    <property type="molecule type" value="Genomic_DNA"/>
</dbReference>
<gene>
    <name evidence="2" type="ORF">H1P_1520004</name>
</gene>